<name>Q0UK91_PHANO</name>
<protein>
    <recommendedName>
        <fullName evidence="2">Retrovirus-related Pol polyprotein from transposon TNT 1-94-like beta-barrel domain-containing protein</fullName>
    </recommendedName>
</protein>
<dbReference type="PANTHER" id="PTHR40628:SF1">
    <property type="entry name" value="CHROMO DOMAIN-CONTAINING PROTEIN"/>
    <property type="match status" value="1"/>
</dbReference>
<dbReference type="PANTHER" id="PTHR40628">
    <property type="entry name" value="CHROMO DOMAIN-CONTAINING PROTEIN"/>
    <property type="match status" value="1"/>
</dbReference>
<evidence type="ECO:0000313" key="4">
    <source>
        <dbReference type="Proteomes" id="UP000001055"/>
    </source>
</evidence>
<gene>
    <name evidence="3" type="ORF">SNOG_07823</name>
</gene>
<dbReference type="Proteomes" id="UP000001055">
    <property type="component" value="Unassembled WGS sequence"/>
</dbReference>
<dbReference type="InParanoid" id="Q0UK91"/>
<feature type="compositionally biased region" description="Acidic residues" evidence="1">
    <location>
        <begin position="284"/>
        <end position="298"/>
    </location>
</feature>
<evidence type="ECO:0000313" key="3">
    <source>
        <dbReference type="EMBL" id="EAT85289.1"/>
    </source>
</evidence>
<feature type="domain" description="Retrovirus-related Pol polyprotein from transposon TNT 1-94-like beta-barrel" evidence="2">
    <location>
        <begin position="58"/>
        <end position="150"/>
    </location>
</feature>
<evidence type="ECO:0000256" key="1">
    <source>
        <dbReference type="SAM" id="MobiDB-lite"/>
    </source>
</evidence>
<accession>Q0UK91</accession>
<feature type="region of interest" description="Disordered" evidence="1">
    <location>
        <begin position="282"/>
        <end position="303"/>
    </location>
</feature>
<dbReference type="KEGG" id="pno:SNOG_07823"/>
<dbReference type="RefSeq" id="XP_001798150.1">
    <property type="nucleotide sequence ID" value="XM_001798098.1"/>
</dbReference>
<organism evidence="3 4">
    <name type="scientific">Phaeosphaeria nodorum (strain SN15 / ATCC MYA-4574 / FGSC 10173)</name>
    <name type="common">Glume blotch fungus</name>
    <name type="synonym">Parastagonospora nodorum</name>
    <dbReference type="NCBI Taxonomy" id="321614"/>
    <lineage>
        <taxon>Eukaryota</taxon>
        <taxon>Fungi</taxon>
        <taxon>Dikarya</taxon>
        <taxon>Ascomycota</taxon>
        <taxon>Pezizomycotina</taxon>
        <taxon>Dothideomycetes</taxon>
        <taxon>Pleosporomycetidae</taxon>
        <taxon>Pleosporales</taxon>
        <taxon>Pleosporineae</taxon>
        <taxon>Phaeosphaeriaceae</taxon>
        <taxon>Parastagonospora</taxon>
    </lineage>
</organism>
<dbReference type="GeneID" id="5975043"/>
<dbReference type="AlphaFoldDB" id="Q0UK91"/>
<reference evidence="4" key="1">
    <citation type="journal article" date="2007" name="Plant Cell">
        <title>Dothideomycete-plant interactions illuminated by genome sequencing and EST analysis of the wheat pathogen Stagonospora nodorum.</title>
        <authorList>
            <person name="Hane J.K."/>
            <person name="Lowe R.G."/>
            <person name="Solomon P.S."/>
            <person name="Tan K.C."/>
            <person name="Schoch C.L."/>
            <person name="Spatafora J.W."/>
            <person name="Crous P.W."/>
            <person name="Kodira C."/>
            <person name="Birren B.W."/>
            <person name="Galagan J.E."/>
            <person name="Torriani S.F."/>
            <person name="McDonald B.A."/>
            <person name="Oliver R.P."/>
        </authorList>
    </citation>
    <scope>NUCLEOTIDE SEQUENCE [LARGE SCALE GENOMIC DNA]</scope>
    <source>
        <strain evidence="4">SN15 / ATCC MYA-4574 / FGSC 10173</strain>
    </source>
</reference>
<sequence length="355" mass="40645">MYAANSLGVAEQALNRKTSFWTALISKLVPSNLDHLDYWCETPGQMNLDTNSPLCPDWVFLSNANVHVAKDRGWFKTFTPFASYLDASPIISPPKHLSVLGIGTVEIPTKRSPNTSVASSHSSLLLHDVLYVPECLCNFIGHPLMSEGGYDVETRFSAKSRGTIKDEEGKNVAYFDPKSPLLAIKVRSLPNGPPLGPHTLKKDELYVLGCEWDAVEQRKWFEFKVENGLLMPRRVVAPYTAEENAFLKKHYQSEFHFLMQYGLKVFNEQDREEGRGILRAIMREDEDSEDEESNDEWDPEGHQADYNFTERQLDWIEKHYRNSEQFMLSYGLKFYDEEDLEEAKAIAEAIMDEDD</sequence>
<dbReference type="VEuPathDB" id="FungiDB:JI435_078230"/>
<dbReference type="HOGENOM" id="CLU_077197_0_0_1"/>
<proteinExistence type="predicted"/>
<evidence type="ECO:0000259" key="2">
    <source>
        <dbReference type="Pfam" id="PF22936"/>
    </source>
</evidence>
<dbReference type="EMBL" id="CH445335">
    <property type="protein sequence ID" value="EAT85289.1"/>
    <property type="molecule type" value="Genomic_DNA"/>
</dbReference>
<dbReference type="eggNOG" id="ENOG502SQ6I">
    <property type="taxonomic scope" value="Eukaryota"/>
</dbReference>
<dbReference type="Pfam" id="PF22936">
    <property type="entry name" value="Pol_BBD"/>
    <property type="match status" value="1"/>
</dbReference>
<dbReference type="OMA" id="AKDRCWF"/>
<dbReference type="InterPro" id="IPR054722">
    <property type="entry name" value="PolX-like_BBD"/>
</dbReference>